<dbReference type="AlphaFoldDB" id="A0A397S775"/>
<dbReference type="Proteomes" id="UP000265703">
    <property type="component" value="Unassembled WGS sequence"/>
</dbReference>
<sequence>MEHLYFKPSAEKFLKVQQSRIPLNTNYNLLDKTNFSNLYAILDGTLKEIKRLEIDTARSYENLINDELKIILHNSTISPNIKGKAKPNANICKYISMRSSNCTTKEFYLDILTNTLACGIDISEKNISNYSGYDIVIQSIFNAGNEEVEVMAISVMQRLTETIDFKTINNDDE</sequence>
<dbReference type="OrthoDB" id="2435085at2759"/>
<gene>
    <name evidence="1" type="ORF">C1645_838400</name>
</gene>
<evidence type="ECO:0000313" key="1">
    <source>
        <dbReference type="EMBL" id="RIA80599.1"/>
    </source>
</evidence>
<proteinExistence type="predicted"/>
<evidence type="ECO:0000313" key="2">
    <source>
        <dbReference type="Proteomes" id="UP000265703"/>
    </source>
</evidence>
<protein>
    <submittedName>
        <fullName evidence="1">Uncharacterized protein</fullName>
    </submittedName>
</protein>
<reference evidence="1 2" key="1">
    <citation type="submission" date="2018-06" db="EMBL/GenBank/DDBJ databases">
        <title>Comparative genomics reveals the genomic features of Rhizophagus irregularis, R. cerebriforme, R. diaphanum and Gigaspora rosea, and their symbiotic lifestyle signature.</title>
        <authorList>
            <person name="Morin E."/>
            <person name="San Clemente H."/>
            <person name="Chen E.C.H."/>
            <person name="De La Providencia I."/>
            <person name="Hainaut M."/>
            <person name="Kuo A."/>
            <person name="Kohler A."/>
            <person name="Murat C."/>
            <person name="Tang N."/>
            <person name="Roy S."/>
            <person name="Loubradou J."/>
            <person name="Henrissat B."/>
            <person name="Grigoriev I.V."/>
            <person name="Corradi N."/>
            <person name="Roux C."/>
            <person name="Martin F.M."/>
        </authorList>
    </citation>
    <scope>NUCLEOTIDE SEQUENCE [LARGE SCALE GENOMIC DNA]</scope>
    <source>
        <strain evidence="1 2">DAOM 227022</strain>
    </source>
</reference>
<keyword evidence="2" id="KW-1185">Reference proteome</keyword>
<organism evidence="1 2">
    <name type="scientific">Glomus cerebriforme</name>
    <dbReference type="NCBI Taxonomy" id="658196"/>
    <lineage>
        <taxon>Eukaryota</taxon>
        <taxon>Fungi</taxon>
        <taxon>Fungi incertae sedis</taxon>
        <taxon>Mucoromycota</taxon>
        <taxon>Glomeromycotina</taxon>
        <taxon>Glomeromycetes</taxon>
        <taxon>Glomerales</taxon>
        <taxon>Glomeraceae</taxon>
        <taxon>Glomus</taxon>
    </lineage>
</organism>
<accession>A0A397S775</accession>
<dbReference type="STRING" id="658196.A0A397S775"/>
<comment type="caution">
    <text evidence="1">The sequence shown here is derived from an EMBL/GenBank/DDBJ whole genome shotgun (WGS) entry which is preliminary data.</text>
</comment>
<name>A0A397S775_9GLOM</name>
<dbReference type="EMBL" id="QKYT01000934">
    <property type="protein sequence ID" value="RIA80599.1"/>
    <property type="molecule type" value="Genomic_DNA"/>
</dbReference>